<gene>
    <name evidence="3" type="ORF">UXM345_LOCUS37946</name>
    <name evidence="2" type="ORF">XDN619_LOCUS29405</name>
</gene>
<evidence type="ECO:0000313" key="3">
    <source>
        <dbReference type="EMBL" id="CAF4394010.1"/>
    </source>
</evidence>
<accession>A0A816Y2G2</accession>
<proteinExistence type="predicted"/>
<sequence length="44" mass="4995">VAQSRHATVSLQNHTSNHHHQAVNVCEESLNDVLRIELHEAVRD</sequence>
<feature type="region of interest" description="Disordered" evidence="1">
    <location>
        <begin position="1"/>
        <end position="22"/>
    </location>
</feature>
<evidence type="ECO:0000313" key="2">
    <source>
        <dbReference type="EMBL" id="CAF2155300.1"/>
    </source>
</evidence>
<dbReference type="EMBL" id="CAJNRG010014328">
    <property type="protein sequence ID" value="CAF2155300.1"/>
    <property type="molecule type" value="Genomic_DNA"/>
</dbReference>
<organism evidence="2 4">
    <name type="scientific">Rotaria magnacalcarata</name>
    <dbReference type="NCBI Taxonomy" id="392030"/>
    <lineage>
        <taxon>Eukaryota</taxon>
        <taxon>Metazoa</taxon>
        <taxon>Spiralia</taxon>
        <taxon>Gnathifera</taxon>
        <taxon>Rotifera</taxon>
        <taxon>Eurotatoria</taxon>
        <taxon>Bdelloidea</taxon>
        <taxon>Philodinida</taxon>
        <taxon>Philodinidae</taxon>
        <taxon>Rotaria</taxon>
    </lineage>
</organism>
<protein>
    <submittedName>
        <fullName evidence="2">Uncharacterized protein</fullName>
    </submittedName>
</protein>
<name>A0A816Y2G2_9BILA</name>
<feature type="non-terminal residue" evidence="2">
    <location>
        <position position="1"/>
    </location>
</feature>
<dbReference type="AlphaFoldDB" id="A0A816Y2G2"/>
<dbReference type="Proteomes" id="UP000663887">
    <property type="component" value="Unassembled WGS sequence"/>
</dbReference>
<comment type="caution">
    <text evidence="2">The sequence shown here is derived from an EMBL/GenBank/DDBJ whole genome shotgun (WGS) entry which is preliminary data.</text>
</comment>
<evidence type="ECO:0000313" key="4">
    <source>
        <dbReference type="Proteomes" id="UP000663887"/>
    </source>
</evidence>
<dbReference type="Proteomes" id="UP000663842">
    <property type="component" value="Unassembled WGS sequence"/>
</dbReference>
<feature type="compositionally biased region" description="Polar residues" evidence="1">
    <location>
        <begin position="1"/>
        <end position="15"/>
    </location>
</feature>
<evidence type="ECO:0000256" key="1">
    <source>
        <dbReference type="SAM" id="MobiDB-lite"/>
    </source>
</evidence>
<reference evidence="2" key="1">
    <citation type="submission" date="2021-02" db="EMBL/GenBank/DDBJ databases">
        <authorList>
            <person name="Nowell W R."/>
        </authorList>
    </citation>
    <scope>NUCLEOTIDE SEQUENCE</scope>
</reference>
<dbReference type="EMBL" id="CAJOBF010023033">
    <property type="protein sequence ID" value="CAF4394010.1"/>
    <property type="molecule type" value="Genomic_DNA"/>
</dbReference>